<dbReference type="EMBL" id="UYYA01003836">
    <property type="protein sequence ID" value="VDM56487.1"/>
    <property type="molecule type" value="Genomic_DNA"/>
</dbReference>
<sequence length="77" mass="8649">MLRHCTATFQLWTRARAGTVSGTPYSAERTFGVATNPSAAVVDSNVSKNGDRKLYGARKLRQIFKIRRQVLWTYASN</sequence>
<reference evidence="1 2" key="2">
    <citation type="submission" date="2018-11" db="EMBL/GenBank/DDBJ databases">
        <authorList>
            <consortium name="Pathogen Informatics"/>
        </authorList>
    </citation>
    <scope>NUCLEOTIDE SEQUENCE [LARGE SCALE GENOMIC DNA]</scope>
    <source>
        <strain evidence="1 2">Costa Rica</strain>
    </source>
</reference>
<evidence type="ECO:0000313" key="1">
    <source>
        <dbReference type="EMBL" id="VDM56487.1"/>
    </source>
</evidence>
<evidence type="ECO:0000313" key="3">
    <source>
        <dbReference type="WBParaSite" id="ACOC_0000490101-mRNA-1"/>
    </source>
</evidence>
<dbReference type="WBParaSite" id="ACOC_0000490101-mRNA-1">
    <property type="protein sequence ID" value="ACOC_0000490101-mRNA-1"/>
    <property type="gene ID" value="ACOC_0000490101"/>
</dbReference>
<proteinExistence type="predicted"/>
<keyword evidence="2" id="KW-1185">Reference proteome</keyword>
<accession>A0A0R3PK36</accession>
<dbReference type="AlphaFoldDB" id="A0A0R3PK36"/>
<name>A0A0R3PK36_ANGCS</name>
<reference evidence="3" key="1">
    <citation type="submission" date="2017-02" db="UniProtKB">
        <authorList>
            <consortium name="WormBaseParasite"/>
        </authorList>
    </citation>
    <scope>IDENTIFICATION</scope>
</reference>
<dbReference type="Proteomes" id="UP000267027">
    <property type="component" value="Unassembled WGS sequence"/>
</dbReference>
<protein>
    <submittedName>
        <fullName evidence="3">Secreted protein</fullName>
    </submittedName>
</protein>
<organism evidence="3">
    <name type="scientific">Angiostrongylus costaricensis</name>
    <name type="common">Nematode worm</name>
    <dbReference type="NCBI Taxonomy" id="334426"/>
    <lineage>
        <taxon>Eukaryota</taxon>
        <taxon>Metazoa</taxon>
        <taxon>Ecdysozoa</taxon>
        <taxon>Nematoda</taxon>
        <taxon>Chromadorea</taxon>
        <taxon>Rhabditida</taxon>
        <taxon>Rhabditina</taxon>
        <taxon>Rhabditomorpha</taxon>
        <taxon>Strongyloidea</taxon>
        <taxon>Metastrongylidae</taxon>
        <taxon>Angiostrongylus</taxon>
    </lineage>
</organism>
<gene>
    <name evidence="1" type="ORF">ACOC_LOCUS4902</name>
</gene>
<evidence type="ECO:0000313" key="2">
    <source>
        <dbReference type="Proteomes" id="UP000267027"/>
    </source>
</evidence>